<dbReference type="RefSeq" id="WP_150806230.1">
    <property type="nucleotide sequence ID" value="NZ_CABVHY010000029.1"/>
</dbReference>
<feature type="compositionally biased region" description="Basic and acidic residues" evidence="1">
    <location>
        <begin position="57"/>
        <end position="76"/>
    </location>
</feature>
<feature type="compositionally biased region" description="Pro residues" evidence="1">
    <location>
        <begin position="44"/>
        <end position="54"/>
    </location>
</feature>
<proteinExistence type="predicted"/>
<evidence type="ECO:0000256" key="1">
    <source>
        <dbReference type="SAM" id="MobiDB-lite"/>
    </source>
</evidence>
<dbReference type="EMBL" id="CABVHY010000029">
    <property type="protein sequence ID" value="VVO30376.1"/>
    <property type="molecule type" value="Genomic_DNA"/>
</dbReference>
<reference evidence="2 3" key="1">
    <citation type="submission" date="2019-09" db="EMBL/GenBank/DDBJ databases">
        <authorList>
            <person name="Chandra G."/>
            <person name="Truman W A."/>
        </authorList>
    </citation>
    <scope>NUCLEOTIDE SEQUENCE [LARGE SCALE GENOMIC DNA]</scope>
    <source>
        <strain evidence="2">PS723</strain>
    </source>
</reference>
<evidence type="ECO:0000313" key="3">
    <source>
        <dbReference type="Proteomes" id="UP000379480"/>
    </source>
</evidence>
<protein>
    <submittedName>
        <fullName evidence="2">Uncharacterized protein</fullName>
    </submittedName>
</protein>
<evidence type="ECO:0000313" key="2">
    <source>
        <dbReference type="EMBL" id="VVO30376.1"/>
    </source>
</evidence>
<sequence length="76" mass="8647">MDELFCIATGSLYWSPRDAWETPVPQILMAWEARVEFLRATNPSGPPPAPPGPPAHETADEKRQRIKDQMRSRKES</sequence>
<gene>
    <name evidence="2" type="ORF">PS723_04940</name>
</gene>
<name>A0A5E7EU70_PSEFL</name>
<dbReference type="AlphaFoldDB" id="A0A5E7EU70"/>
<feature type="region of interest" description="Disordered" evidence="1">
    <location>
        <begin position="39"/>
        <end position="76"/>
    </location>
</feature>
<dbReference type="OrthoDB" id="7031593at2"/>
<organism evidence="2 3">
    <name type="scientific">Pseudomonas fluorescens</name>
    <dbReference type="NCBI Taxonomy" id="294"/>
    <lineage>
        <taxon>Bacteria</taxon>
        <taxon>Pseudomonadati</taxon>
        <taxon>Pseudomonadota</taxon>
        <taxon>Gammaproteobacteria</taxon>
        <taxon>Pseudomonadales</taxon>
        <taxon>Pseudomonadaceae</taxon>
        <taxon>Pseudomonas</taxon>
    </lineage>
</organism>
<dbReference type="Proteomes" id="UP000379480">
    <property type="component" value="Unassembled WGS sequence"/>
</dbReference>
<accession>A0A5E7EU70</accession>